<evidence type="ECO:0000256" key="2">
    <source>
        <dbReference type="ARBA" id="ARBA00022801"/>
    </source>
</evidence>
<proteinExistence type="inferred from homology"/>
<keyword evidence="2 5" id="KW-0378">Hydrolase</keyword>
<keyword evidence="3 5" id="KW-0326">Glycosidase</keyword>
<evidence type="ECO:0000256" key="5">
    <source>
        <dbReference type="RuleBase" id="RU004336"/>
    </source>
</evidence>
<dbReference type="PANTHER" id="PTHR32227">
    <property type="entry name" value="GLUCAN ENDO-1,3-BETA-GLUCOSIDASE BG1-RELATED-RELATED"/>
    <property type="match status" value="1"/>
</dbReference>
<dbReference type="Pfam" id="PF00332">
    <property type="entry name" value="Glyco_hydro_17"/>
    <property type="match status" value="1"/>
</dbReference>
<dbReference type="EMBL" id="OZ075115">
    <property type="protein sequence ID" value="CAL5063173.1"/>
    <property type="molecule type" value="Genomic_DNA"/>
</dbReference>
<sequence length="353" mass="36491">MATRSPMAMSLLCRVLLAVAAAAAAAAGDDRGKIGICHGRVGGNLPAPEAAAALLRQNGVTRARLFLPDPAVLAAFAAAGIDLVVGVPNENLTFLASSGPDGAARWLQSTILAHAPAERVRYLAAGNEVLYSNPFYAASLVPAMRNLHAALAAMGLDGKTRVSSAHATSVLAASYPPSAGAFDAASLPVLRPMLRFLADTGAPFMINAYPFISHATDPANVQLAYALFGAGGAAPAPVRDGEVEYTNLFDATVDAVVAAMEKEGFGGVPVAVTETGWPTAGHQAATPENAAAYNAEVVGRAARGVGTPRRPGVPVEVYLFDMYDEDGKPGEEFERHFGIFRADGSKAYDINFA</sequence>
<dbReference type="Proteomes" id="UP001497457">
    <property type="component" value="Chromosome 5rd"/>
</dbReference>
<dbReference type="InterPro" id="IPR044965">
    <property type="entry name" value="Glyco_hydro_17_plant"/>
</dbReference>
<keyword evidence="8" id="KW-1185">Reference proteome</keyword>
<dbReference type="InterPro" id="IPR017853">
    <property type="entry name" value="GH"/>
</dbReference>
<evidence type="ECO:0000256" key="1">
    <source>
        <dbReference type="ARBA" id="ARBA00008773"/>
    </source>
</evidence>
<reference evidence="8" key="1">
    <citation type="submission" date="2024-06" db="EMBL/GenBank/DDBJ databases">
        <authorList>
            <person name="Ryan C."/>
        </authorList>
    </citation>
    <scope>NUCLEOTIDE SEQUENCE [LARGE SCALE GENOMIC DNA]</scope>
</reference>
<protein>
    <submittedName>
        <fullName evidence="7">Uncharacterized protein</fullName>
    </submittedName>
</protein>
<feature type="signal peptide" evidence="6">
    <location>
        <begin position="1"/>
        <end position="27"/>
    </location>
</feature>
<name>A0ABC9ETP4_9POAL</name>
<organism evidence="7 8">
    <name type="scientific">Urochloa decumbens</name>
    <dbReference type="NCBI Taxonomy" id="240449"/>
    <lineage>
        <taxon>Eukaryota</taxon>
        <taxon>Viridiplantae</taxon>
        <taxon>Streptophyta</taxon>
        <taxon>Embryophyta</taxon>
        <taxon>Tracheophyta</taxon>
        <taxon>Spermatophyta</taxon>
        <taxon>Magnoliopsida</taxon>
        <taxon>Liliopsida</taxon>
        <taxon>Poales</taxon>
        <taxon>Poaceae</taxon>
        <taxon>PACMAD clade</taxon>
        <taxon>Panicoideae</taxon>
        <taxon>Panicodae</taxon>
        <taxon>Paniceae</taxon>
        <taxon>Melinidinae</taxon>
        <taxon>Urochloa</taxon>
    </lineage>
</organism>
<feature type="chain" id="PRO_5044836067" evidence="6">
    <location>
        <begin position="28"/>
        <end position="353"/>
    </location>
</feature>
<evidence type="ECO:0000256" key="3">
    <source>
        <dbReference type="ARBA" id="ARBA00023295"/>
    </source>
</evidence>
<keyword evidence="6" id="KW-0732">Signal</keyword>
<evidence type="ECO:0000256" key="6">
    <source>
        <dbReference type="SAM" id="SignalP"/>
    </source>
</evidence>
<gene>
    <name evidence="7" type="ORF">URODEC1_LOCUS98744</name>
</gene>
<accession>A0ABC9ETP4</accession>
<dbReference type="FunFam" id="3.20.20.80:FF:000010">
    <property type="entry name" value="glucan endo-1,3-beta-glucosidase, basic"/>
    <property type="match status" value="1"/>
</dbReference>
<dbReference type="SUPFAM" id="SSF51445">
    <property type="entry name" value="(Trans)glycosidases"/>
    <property type="match status" value="1"/>
</dbReference>
<evidence type="ECO:0000256" key="4">
    <source>
        <dbReference type="RuleBase" id="RU004335"/>
    </source>
</evidence>
<dbReference type="InterPro" id="IPR000490">
    <property type="entry name" value="Glyco_hydro_17"/>
</dbReference>
<reference evidence="7 8" key="2">
    <citation type="submission" date="2024-10" db="EMBL/GenBank/DDBJ databases">
        <authorList>
            <person name="Ryan C."/>
        </authorList>
    </citation>
    <scope>NUCLEOTIDE SEQUENCE [LARGE SCALE GENOMIC DNA]</scope>
</reference>
<dbReference type="PROSITE" id="PS00587">
    <property type="entry name" value="GLYCOSYL_HYDROL_F17"/>
    <property type="match status" value="1"/>
</dbReference>
<evidence type="ECO:0000313" key="8">
    <source>
        <dbReference type="Proteomes" id="UP001497457"/>
    </source>
</evidence>
<dbReference type="Gene3D" id="3.20.20.80">
    <property type="entry name" value="Glycosidases"/>
    <property type="match status" value="1"/>
</dbReference>
<dbReference type="AlphaFoldDB" id="A0ABC9ETP4"/>
<comment type="similarity">
    <text evidence="1 4">Belongs to the glycosyl hydrolase 17 family.</text>
</comment>
<evidence type="ECO:0000313" key="7">
    <source>
        <dbReference type="EMBL" id="CAL5063173.1"/>
    </source>
</evidence>
<dbReference type="GO" id="GO:0042973">
    <property type="term" value="F:glucan endo-1,3-beta-D-glucosidase activity"/>
    <property type="evidence" value="ECO:0007669"/>
    <property type="project" value="UniProtKB-ARBA"/>
</dbReference>